<evidence type="ECO:0000313" key="1">
    <source>
        <dbReference type="EMBL" id="KAI5682300.1"/>
    </source>
</evidence>
<evidence type="ECO:0000313" key="2">
    <source>
        <dbReference type="Proteomes" id="UP001060085"/>
    </source>
</evidence>
<protein>
    <submittedName>
        <fullName evidence="1">Uncharacterized protein</fullName>
    </submittedName>
</protein>
<name>A0ACC0CBP2_CATRO</name>
<gene>
    <name evidence="1" type="ORF">M9H77_03528</name>
</gene>
<accession>A0ACC0CBP2</accession>
<proteinExistence type="predicted"/>
<dbReference type="Proteomes" id="UP001060085">
    <property type="component" value="Linkage Group LG01"/>
</dbReference>
<keyword evidence="2" id="KW-1185">Reference proteome</keyword>
<comment type="caution">
    <text evidence="1">The sequence shown here is derived from an EMBL/GenBank/DDBJ whole genome shotgun (WGS) entry which is preliminary data.</text>
</comment>
<reference evidence="2" key="1">
    <citation type="journal article" date="2023" name="Nat. Plants">
        <title>Single-cell RNA sequencing provides a high-resolution roadmap for understanding the multicellular compartmentation of specialized metabolism.</title>
        <authorList>
            <person name="Sun S."/>
            <person name="Shen X."/>
            <person name="Li Y."/>
            <person name="Li Y."/>
            <person name="Wang S."/>
            <person name="Li R."/>
            <person name="Zhang H."/>
            <person name="Shen G."/>
            <person name="Guo B."/>
            <person name="Wei J."/>
            <person name="Xu J."/>
            <person name="St-Pierre B."/>
            <person name="Chen S."/>
            <person name="Sun C."/>
        </authorList>
    </citation>
    <scope>NUCLEOTIDE SEQUENCE [LARGE SCALE GENOMIC DNA]</scope>
</reference>
<sequence>MAKDEEALLVESSIPLNHTRDVHILSWAFLLIFLAYGAAQNLESTINTDGNLGTTSLGILYLSFTFFSVIASLVVRKLGSKNALLLGTSGYWFFIAANLIPTWYSMVPASLYLGFAASIIWVAQGTYLTSTASSHANDYNLPEGIVIGKFNGEFWGMFASHQLVGNLITLAMLRDGQEGGTSGGTPLFIIFLFTMSVGTVLMCFLSKRKSKEEERLQDSSPSLYSSVVSLAKASVSLLLDMRILLVIPLILYSGLQAAFVWADFTKYTVKPNLGERGVGGVMAVYGTFDAICSLAAGRLTSGLSSITIIVCGGAVIQAIAFSLLLLKHRCISAGSTRSFLSNDLQSNIANLLATYFVPLICLQPLSIPCSMTSGVLQVIYPLLIAGFLGIGDGVLNTQISALLGILFKHNLEGAFAQFKLWQSLSIAVVFFISPHVAFHIITATMLAALCISFVAFLFLTLKVEAAFSSRASSS</sequence>
<dbReference type="EMBL" id="CM044701">
    <property type="protein sequence ID" value="KAI5682300.1"/>
    <property type="molecule type" value="Genomic_DNA"/>
</dbReference>
<organism evidence="1 2">
    <name type="scientific">Catharanthus roseus</name>
    <name type="common">Madagascar periwinkle</name>
    <name type="synonym">Vinca rosea</name>
    <dbReference type="NCBI Taxonomy" id="4058"/>
    <lineage>
        <taxon>Eukaryota</taxon>
        <taxon>Viridiplantae</taxon>
        <taxon>Streptophyta</taxon>
        <taxon>Embryophyta</taxon>
        <taxon>Tracheophyta</taxon>
        <taxon>Spermatophyta</taxon>
        <taxon>Magnoliopsida</taxon>
        <taxon>eudicotyledons</taxon>
        <taxon>Gunneridae</taxon>
        <taxon>Pentapetalae</taxon>
        <taxon>asterids</taxon>
        <taxon>lamiids</taxon>
        <taxon>Gentianales</taxon>
        <taxon>Apocynaceae</taxon>
        <taxon>Rauvolfioideae</taxon>
        <taxon>Vinceae</taxon>
        <taxon>Catharanthinae</taxon>
        <taxon>Catharanthus</taxon>
    </lineage>
</organism>